<dbReference type="AlphaFoldDB" id="A0A9X1VGS2"/>
<protein>
    <recommendedName>
        <fullName evidence="3">DUF2314 domain-containing protein</fullName>
    </recommendedName>
</protein>
<evidence type="ECO:0008006" key="3">
    <source>
        <dbReference type="Google" id="ProtNLM"/>
    </source>
</evidence>
<evidence type="ECO:0000313" key="1">
    <source>
        <dbReference type="EMBL" id="MCI1186281.1"/>
    </source>
</evidence>
<dbReference type="Proteomes" id="UP001139193">
    <property type="component" value="Unassembled WGS sequence"/>
</dbReference>
<organism evidence="1 2">
    <name type="scientific">Hymenobacter cyanobacteriorum</name>
    <dbReference type="NCBI Taxonomy" id="2926463"/>
    <lineage>
        <taxon>Bacteria</taxon>
        <taxon>Pseudomonadati</taxon>
        <taxon>Bacteroidota</taxon>
        <taxon>Cytophagia</taxon>
        <taxon>Cytophagales</taxon>
        <taxon>Hymenobacteraceae</taxon>
        <taxon>Hymenobacter</taxon>
    </lineage>
</organism>
<evidence type="ECO:0000313" key="2">
    <source>
        <dbReference type="Proteomes" id="UP001139193"/>
    </source>
</evidence>
<name>A0A9X1VGS2_9BACT</name>
<comment type="caution">
    <text evidence="1">The sequence shown here is derived from an EMBL/GenBank/DDBJ whole genome shotgun (WGS) entry which is preliminary data.</text>
</comment>
<dbReference type="EMBL" id="JALBGC010000001">
    <property type="protein sequence ID" value="MCI1186281.1"/>
    <property type="molecule type" value="Genomic_DNA"/>
</dbReference>
<sequence>MRQPSIKTDFWELRSAEESHLKNPKDFWIPSLEERQSVKRGQAVRLIFDIEVENEDGSLEVSGERMWVLVKESIGNDFIGVLDNQPACSDFDDNVYLCFGAEVPFRAEHIIDIDTPPQDYVEWQLGLPVERVWPREENSEIPTSKTA</sequence>
<accession>A0A9X1VGS2</accession>
<dbReference type="RefSeq" id="WP_241934559.1">
    <property type="nucleotide sequence ID" value="NZ_JALBGC010000001.1"/>
</dbReference>
<keyword evidence="2" id="KW-1185">Reference proteome</keyword>
<proteinExistence type="predicted"/>
<reference evidence="1" key="1">
    <citation type="submission" date="2022-03" db="EMBL/GenBank/DDBJ databases">
        <title>Bacterial whole genome sequence for Hymenobacter sp. DH14.</title>
        <authorList>
            <person name="Le V."/>
        </authorList>
    </citation>
    <scope>NUCLEOTIDE SEQUENCE</scope>
    <source>
        <strain evidence="1">DH14</strain>
    </source>
</reference>
<gene>
    <name evidence="1" type="ORF">MON38_02535</name>
</gene>